<evidence type="ECO:0000313" key="1">
    <source>
        <dbReference type="EMBL" id="KER29659.1"/>
    </source>
</evidence>
<dbReference type="AlphaFoldDB" id="A0A075AHC8"/>
<organism evidence="1 2">
    <name type="scientific">Opisthorchis viverrini</name>
    <name type="common">Southeast Asian liver fluke</name>
    <dbReference type="NCBI Taxonomy" id="6198"/>
    <lineage>
        <taxon>Eukaryota</taxon>
        <taxon>Metazoa</taxon>
        <taxon>Spiralia</taxon>
        <taxon>Lophotrochozoa</taxon>
        <taxon>Platyhelminthes</taxon>
        <taxon>Trematoda</taxon>
        <taxon>Digenea</taxon>
        <taxon>Opisthorchiida</taxon>
        <taxon>Opisthorchiata</taxon>
        <taxon>Opisthorchiidae</taxon>
        <taxon>Opisthorchis</taxon>
    </lineage>
</organism>
<keyword evidence="2" id="KW-1185">Reference proteome</keyword>
<reference evidence="1 2" key="1">
    <citation type="submission" date="2013-11" db="EMBL/GenBank/DDBJ databases">
        <title>Opisthorchis viverrini - life in the bile duct.</title>
        <authorList>
            <person name="Young N.D."/>
            <person name="Nagarajan N."/>
            <person name="Lin S.J."/>
            <person name="Korhonen P.K."/>
            <person name="Jex A.R."/>
            <person name="Hall R.S."/>
            <person name="Safavi-Hemami H."/>
            <person name="Kaewkong W."/>
            <person name="Bertrand D."/>
            <person name="Gao S."/>
            <person name="Seet Q."/>
            <person name="Wongkham S."/>
            <person name="Teh B.T."/>
            <person name="Wongkham C."/>
            <person name="Intapan P.M."/>
            <person name="Maleewong W."/>
            <person name="Yang X."/>
            <person name="Hu M."/>
            <person name="Wang Z."/>
            <person name="Hofmann A."/>
            <person name="Sternberg P.W."/>
            <person name="Tan P."/>
            <person name="Wang J."/>
            <person name="Gasser R.B."/>
        </authorList>
    </citation>
    <scope>NUCLEOTIDE SEQUENCE [LARGE SCALE GENOMIC DNA]</scope>
</reference>
<sequence>MENTMEELPIILSEMLQFRVGTPSVDSTTILRSVSSEMDTELPENLTSDCTRCHKYMRCNPLSPLASTLWAIPVRTAQYGASDMYAGGIRPLT</sequence>
<name>A0A075AHC8_OPIVI</name>
<dbReference type="EMBL" id="KL596674">
    <property type="protein sequence ID" value="KER29659.1"/>
    <property type="molecule type" value="Genomic_DNA"/>
</dbReference>
<dbReference type="KEGG" id="ovi:T265_03766"/>
<dbReference type="GeneID" id="20317953"/>
<dbReference type="Proteomes" id="UP000054324">
    <property type="component" value="Unassembled WGS sequence"/>
</dbReference>
<dbReference type="CTD" id="20317953"/>
<accession>A0A075AHC8</accession>
<dbReference type="RefSeq" id="XP_009166583.1">
    <property type="nucleotide sequence ID" value="XM_009168319.1"/>
</dbReference>
<protein>
    <submittedName>
        <fullName evidence="1">Uncharacterized protein</fullName>
    </submittedName>
</protein>
<proteinExistence type="predicted"/>
<evidence type="ECO:0000313" key="2">
    <source>
        <dbReference type="Proteomes" id="UP000054324"/>
    </source>
</evidence>
<gene>
    <name evidence="1" type="ORF">T265_03766</name>
</gene>